<dbReference type="EMBL" id="FCOK02000058">
    <property type="protein sequence ID" value="SAL58575.1"/>
    <property type="molecule type" value="Genomic_DNA"/>
</dbReference>
<dbReference type="AlphaFoldDB" id="A0A158IPW2"/>
<organism evidence="1 2">
    <name type="scientific">Caballeronia udeis</name>
    <dbReference type="NCBI Taxonomy" id="1232866"/>
    <lineage>
        <taxon>Bacteria</taxon>
        <taxon>Pseudomonadati</taxon>
        <taxon>Pseudomonadota</taxon>
        <taxon>Betaproteobacteria</taxon>
        <taxon>Burkholderiales</taxon>
        <taxon>Burkholderiaceae</taxon>
        <taxon>Caballeronia</taxon>
    </lineage>
</organism>
<evidence type="ECO:0000313" key="2">
    <source>
        <dbReference type="Proteomes" id="UP000054683"/>
    </source>
</evidence>
<evidence type="ECO:0000313" key="1">
    <source>
        <dbReference type="EMBL" id="SAL58575.1"/>
    </source>
</evidence>
<proteinExistence type="predicted"/>
<protein>
    <recommendedName>
        <fullName evidence="3">Lipoprotein</fullName>
    </recommendedName>
</protein>
<dbReference type="PROSITE" id="PS51257">
    <property type="entry name" value="PROKAR_LIPOPROTEIN"/>
    <property type="match status" value="1"/>
</dbReference>
<dbReference type="Proteomes" id="UP000054683">
    <property type="component" value="Unassembled WGS sequence"/>
</dbReference>
<sequence>MKRTIALILLAVCLGSALGGCIFVPEGGYHDHGHDHDHDRY</sequence>
<gene>
    <name evidence="1" type="ORF">AWB69_06462</name>
</gene>
<accession>A0A158IPW2</accession>
<evidence type="ECO:0008006" key="3">
    <source>
        <dbReference type="Google" id="ProtNLM"/>
    </source>
</evidence>
<name>A0A158IPW2_9BURK</name>
<reference evidence="1 2" key="1">
    <citation type="submission" date="2016-01" db="EMBL/GenBank/DDBJ databases">
        <authorList>
            <person name="Oliw E.H."/>
        </authorList>
    </citation>
    <scope>NUCLEOTIDE SEQUENCE [LARGE SCALE GENOMIC DNA]</scope>
    <source>
        <strain evidence="1">LMG 27134</strain>
    </source>
</reference>